<dbReference type="RefSeq" id="XP_043006800.1">
    <property type="nucleotide sequence ID" value="XM_043154346.1"/>
</dbReference>
<accession>A0A9P7RVA6</accession>
<sequence>MFEHHLAKYKEIKRNRSAVENWNREKEQHLKLATSHASQCRIWDSNNRGTEQKRLRNERRQEAIKRLSASGWGPEELRHMEFYYHRLFELSKPITERTWNNLEPQLVRVLRRLKYRRLEKERCYSLKSRYKLLKIAYENKKYGNRLTIYPPLSDLILDGILGSIDDTIWNTPLEQKLTISVFIDALHDAAAEIAEFSLKWIKQNSLDLTKLLRRSGLDGDYDLRTTIFSCKYCGEKTWVPRIFMHDCYYL</sequence>
<gene>
    <name evidence="1" type="ORF">E1B28_009449</name>
</gene>
<keyword evidence="2" id="KW-1185">Reference proteome</keyword>
<comment type="caution">
    <text evidence="1">The sequence shown here is derived from an EMBL/GenBank/DDBJ whole genome shotgun (WGS) entry which is preliminary data.</text>
</comment>
<evidence type="ECO:0000313" key="2">
    <source>
        <dbReference type="Proteomes" id="UP001049176"/>
    </source>
</evidence>
<proteinExistence type="predicted"/>
<protein>
    <submittedName>
        <fullName evidence="1">Uncharacterized protein</fullName>
    </submittedName>
</protein>
<dbReference type="KEGG" id="more:E1B28_009449"/>
<dbReference type="OrthoDB" id="2322499at2759"/>
<organism evidence="1 2">
    <name type="scientific">Marasmius oreades</name>
    <name type="common">fairy-ring Marasmius</name>
    <dbReference type="NCBI Taxonomy" id="181124"/>
    <lineage>
        <taxon>Eukaryota</taxon>
        <taxon>Fungi</taxon>
        <taxon>Dikarya</taxon>
        <taxon>Basidiomycota</taxon>
        <taxon>Agaricomycotina</taxon>
        <taxon>Agaricomycetes</taxon>
        <taxon>Agaricomycetidae</taxon>
        <taxon>Agaricales</taxon>
        <taxon>Marasmiineae</taxon>
        <taxon>Marasmiaceae</taxon>
        <taxon>Marasmius</taxon>
    </lineage>
</organism>
<dbReference type="EMBL" id="CM032186">
    <property type="protein sequence ID" value="KAG7090330.1"/>
    <property type="molecule type" value="Genomic_DNA"/>
</dbReference>
<name>A0A9P7RVA6_9AGAR</name>
<dbReference type="AlphaFoldDB" id="A0A9P7RVA6"/>
<dbReference type="GeneID" id="66078525"/>
<dbReference type="Proteomes" id="UP001049176">
    <property type="component" value="Chromosome 6"/>
</dbReference>
<reference evidence="1" key="1">
    <citation type="journal article" date="2021" name="Genome Biol. Evol.">
        <title>The assembled and annotated genome of the fairy-ring fungus Marasmius oreades.</title>
        <authorList>
            <person name="Hiltunen M."/>
            <person name="Ament-Velasquez S.L."/>
            <person name="Johannesson H."/>
        </authorList>
    </citation>
    <scope>NUCLEOTIDE SEQUENCE</scope>
    <source>
        <strain evidence="1">03SP1</strain>
    </source>
</reference>
<evidence type="ECO:0000313" key="1">
    <source>
        <dbReference type="EMBL" id="KAG7090330.1"/>
    </source>
</evidence>